<reference evidence="2" key="2">
    <citation type="submission" date="2024-03" db="EMBL/GenBank/DDBJ databases">
        <authorList>
            <person name="Bromfield E.S.P."/>
            <person name="Cloutier S."/>
        </authorList>
    </citation>
    <scope>NUCLEOTIDE SEQUENCE</scope>
    <source>
        <strain evidence="2">5S5</strain>
    </source>
</reference>
<gene>
    <name evidence="2" type="ORF">WDK88_37190</name>
</gene>
<keyword evidence="3" id="KW-1185">Reference proteome</keyword>
<dbReference type="PROSITE" id="PS51257">
    <property type="entry name" value="PROKAR_LIPOPROTEIN"/>
    <property type="match status" value="1"/>
</dbReference>
<sequence length="122" mass="13646">MAAAYRADNEHGAWNTLYEMCAILTLFGACLYPTIETMAIDRIERRSASLCAHSGHHRAINVWSLRSLPIDSVAPSSHTYSQPLYFMKRDWKKNDGVYASANLCDKAPSRLKAQPSTGLQNE</sequence>
<keyword evidence="1" id="KW-0472">Membrane</keyword>
<reference evidence="2" key="1">
    <citation type="journal article" date="2021" name="Int. J. Syst. Evol. Microbiol.">
        <title>Bradyrhizobium septentrionale sp. nov. (sv. septentrionale) and Bradyrhizobium quebecense sp. nov. (sv. septentrionale) associated with legumes native to Canada possess rearranged symbiosis genes and numerous insertion sequences.</title>
        <authorList>
            <person name="Bromfield E.S.P."/>
            <person name="Cloutier S."/>
        </authorList>
    </citation>
    <scope>NUCLEOTIDE SEQUENCE</scope>
    <source>
        <strain evidence="2">5S5</strain>
    </source>
</reference>
<name>A0ABZ2NXM3_9BRAD</name>
<accession>A0ABZ2NXM3</accession>
<evidence type="ECO:0000313" key="3">
    <source>
        <dbReference type="Proteomes" id="UP001432046"/>
    </source>
</evidence>
<proteinExistence type="predicted"/>
<evidence type="ECO:0000313" key="2">
    <source>
        <dbReference type="EMBL" id="WXC78906.1"/>
    </source>
</evidence>
<protein>
    <submittedName>
        <fullName evidence="2">Uncharacterized protein</fullName>
    </submittedName>
</protein>
<organism evidence="2 3">
    <name type="scientific">Bradyrhizobium septentrionale</name>
    <dbReference type="NCBI Taxonomy" id="1404411"/>
    <lineage>
        <taxon>Bacteria</taxon>
        <taxon>Pseudomonadati</taxon>
        <taxon>Pseudomonadota</taxon>
        <taxon>Alphaproteobacteria</taxon>
        <taxon>Hyphomicrobiales</taxon>
        <taxon>Nitrobacteraceae</taxon>
        <taxon>Bradyrhizobium</taxon>
    </lineage>
</organism>
<evidence type="ECO:0000256" key="1">
    <source>
        <dbReference type="SAM" id="Phobius"/>
    </source>
</evidence>
<keyword evidence="1" id="KW-1133">Transmembrane helix</keyword>
<dbReference type="Proteomes" id="UP001432046">
    <property type="component" value="Chromosome"/>
</dbReference>
<dbReference type="RefSeq" id="WP_338823158.1">
    <property type="nucleotide sequence ID" value="NZ_CP147708.1"/>
</dbReference>
<feature type="transmembrane region" description="Helical" evidence="1">
    <location>
        <begin position="16"/>
        <end position="35"/>
    </location>
</feature>
<keyword evidence="1" id="KW-0812">Transmembrane</keyword>
<dbReference type="EMBL" id="CP147711">
    <property type="protein sequence ID" value="WXC78906.1"/>
    <property type="molecule type" value="Genomic_DNA"/>
</dbReference>